<evidence type="ECO:0000313" key="2">
    <source>
        <dbReference type="EMBL" id="SMF95083.1"/>
    </source>
</evidence>
<proteinExistence type="predicted"/>
<name>A0A1Y6D2J6_9GAMM</name>
<evidence type="ECO:0000313" key="3">
    <source>
        <dbReference type="Proteomes" id="UP000192923"/>
    </source>
</evidence>
<evidence type="ECO:0000259" key="1">
    <source>
        <dbReference type="Pfam" id="PF11563"/>
    </source>
</evidence>
<dbReference type="AlphaFoldDB" id="A0A1Y6D2J6"/>
<dbReference type="CDD" id="cd01068">
    <property type="entry name" value="globin_sensor"/>
    <property type="match status" value="1"/>
</dbReference>
<keyword evidence="3" id="KW-1185">Reference proteome</keyword>
<dbReference type="GO" id="GO:0019825">
    <property type="term" value="F:oxygen binding"/>
    <property type="evidence" value="ECO:0007669"/>
    <property type="project" value="InterPro"/>
</dbReference>
<feature type="domain" description="Globin-sensor" evidence="1">
    <location>
        <begin position="9"/>
        <end position="154"/>
    </location>
</feature>
<dbReference type="SUPFAM" id="SSF46458">
    <property type="entry name" value="Globin-like"/>
    <property type="match status" value="1"/>
</dbReference>
<dbReference type="InterPro" id="IPR044398">
    <property type="entry name" value="Globin-sensor_dom"/>
</dbReference>
<dbReference type="Gene3D" id="1.10.490.10">
    <property type="entry name" value="Globins"/>
    <property type="match status" value="1"/>
</dbReference>
<dbReference type="InterPro" id="IPR009050">
    <property type="entry name" value="Globin-like_sf"/>
</dbReference>
<reference evidence="2 3" key="1">
    <citation type="submission" date="2016-12" db="EMBL/GenBank/DDBJ databases">
        <authorList>
            <person name="Song W.-J."/>
            <person name="Kurnit D.M."/>
        </authorList>
    </citation>
    <scope>NUCLEOTIDE SEQUENCE [LARGE SCALE GENOMIC DNA]</scope>
    <source>
        <strain evidence="2 3">175</strain>
    </source>
</reference>
<dbReference type="InterPro" id="IPR039379">
    <property type="entry name" value="Protoglobin_sensor_dom"/>
</dbReference>
<organism evidence="2 3">
    <name type="scientific">Methylomagnum ishizawai</name>
    <dbReference type="NCBI Taxonomy" id="1760988"/>
    <lineage>
        <taxon>Bacteria</taxon>
        <taxon>Pseudomonadati</taxon>
        <taxon>Pseudomonadota</taxon>
        <taxon>Gammaproteobacteria</taxon>
        <taxon>Methylococcales</taxon>
        <taxon>Methylococcaceae</taxon>
        <taxon>Methylomagnum</taxon>
    </lineage>
</organism>
<protein>
    <submittedName>
        <fullName evidence="2">Protoglobin</fullName>
    </submittedName>
</protein>
<dbReference type="RefSeq" id="WP_254899367.1">
    <property type="nucleotide sequence ID" value="NZ_FXAM01000001.1"/>
</dbReference>
<dbReference type="EMBL" id="FXAM01000001">
    <property type="protein sequence ID" value="SMF95083.1"/>
    <property type="molecule type" value="Genomic_DNA"/>
</dbReference>
<dbReference type="Proteomes" id="UP000192923">
    <property type="component" value="Unassembled WGS sequence"/>
</dbReference>
<gene>
    <name evidence="2" type="ORF">SAMN02949497_2427</name>
</gene>
<sequence length="185" mass="20536">MENFTELSKYAKAFSGLTPEREASLLAAGPDIKPHLPEITEQFYAHLLAVPSANRFLEGRVAALKATHLRWMEGLFSGPFDDSYTQAMYRVGAVHVQVKLPVEFMAGGMTILQQKLSDLVYSIYQDSPGQVQTLIKSINAVIGFTLIVMQQSYQASTIAEELDKFLKISGISRILFANLAKAYKD</sequence>
<dbReference type="GO" id="GO:0020037">
    <property type="term" value="F:heme binding"/>
    <property type="evidence" value="ECO:0007669"/>
    <property type="project" value="InterPro"/>
</dbReference>
<accession>A0A1Y6D2J6</accession>
<dbReference type="Pfam" id="PF11563">
    <property type="entry name" value="Protoglobin"/>
    <property type="match status" value="1"/>
</dbReference>
<dbReference type="InterPro" id="IPR012292">
    <property type="entry name" value="Globin/Proto"/>
</dbReference>
<dbReference type="STRING" id="1760988.SAMN02949497_2427"/>